<evidence type="ECO:0000259" key="1">
    <source>
        <dbReference type="Pfam" id="PF25670"/>
    </source>
</evidence>
<evidence type="ECO:0000313" key="2">
    <source>
        <dbReference type="EMBL" id="QBF29119.1"/>
    </source>
</evidence>
<protein>
    <recommendedName>
        <fullName evidence="1">Phage tail protein C-terminal domain-containing protein</fullName>
    </recommendedName>
</protein>
<dbReference type="KEGG" id="ptk:EXN22_17780"/>
<proteinExistence type="predicted"/>
<gene>
    <name evidence="2" type="ORF">EXN22_17780</name>
</gene>
<dbReference type="Proteomes" id="UP000291130">
    <property type="component" value="Chromosome"/>
</dbReference>
<dbReference type="Pfam" id="PF25670">
    <property type="entry name" value="Phage_tail_C_2"/>
    <property type="match status" value="1"/>
</dbReference>
<name>A0A411MQP1_9PSED</name>
<dbReference type="OrthoDB" id="6683604at2"/>
<feature type="domain" description="Phage tail protein C-terminal" evidence="1">
    <location>
        <begin position="97"/>
        <end position="237"/>
    </location>
</feature>
<dbReference type="AlphaFoldDB" id="A0A411MQP1"/>
<dbReference type="InterPro" id="IPR058008">
    <property type="entry name" value="Gp26_C"/>
</dbReference>
<reference evidence="2 3" key="1">
    <citation type="submission" date="2019-02" db="EMBL/GenBank/DDBJ databases">
        <title>Complete genome sequence of Pseudomonas sp. SNU WT1 isolated from rainbow trout.</title>
        <authorList>
            <person name="Oh W.T."/>
            <person name="Park S.C."/>
        </authorList>
    </citation>
    <scope>NUCLEOTIDE SEQUENCE [LARGE SCALE GENOMIC DNA]</scope>
    <source>
        <strain evidence="2 3">SNU WT1</strain>
    </source>
</reference>
<accession>A0A411MQP1</accession>
<organism evidence="2 3">
    <name type="scientific">Pseudomonas tructae</name>
    <dbReference type="NCBI Taxonomy" id="2518644"/>
    <lineage>
        <taxon>Bacteria</taxon>
        <taxon>Pseudomonadati</taxon>
        <taxon>Pseudomonadota</taxon>
        <taxon>Gammaproteobacteria</taxon>
        <taxon>Pseudomonadales</taxon>
        <taxon>Pseudomonadaceae</taxon>
        <taxon>Pseudomonas</taxon>
    </lineage>
</organism>
<evidence type="ECO:0000313" key="3">
    <source>
        <dbReference type="Proteomes" id="UP000291130"/>
    </source>
</evidence>
<dbReference type="EMBL" id="CP035952">
    <property type="protein sequence ID" value="QBF29119.1"/>
    <property type="molecule type" value="Genomic_DNA"/>
</dbReference>
<keyword evidence="3" id="KW-1185">Reference proteome</keyword>
<sequence>MGTAGGNLLEVGALGVGGASVVDGNANSARQSGFYGFNSNVNTPVTAFNMLSSDWGVDNRWQTQFGIAVSSNRAFFRSIMKDQSVASAWAELYHTGNTTRGSGGALSAASPIVRIANVSDSERRDLQEQTFQGAGAWGVANDEARGVQVERLALGEYRIAGSLGLAVEGWRTQDPCSPDGGRPLGITESEQSDDGAVTVRLFKQRWTLTDDGELLLSKGVPLDVPLNSWIDVRLDMPPPTPPAIPRTEP</sequence>